<dbReference type="InterPro" id="IPR051450">
    <property type="entry name" value="Gfo/Idh/MocA_Oxidoreductases"/>
</dbReference>
<dbReference type="AlphaFoldDB" id="A0A2T1C8W5"/>
<reference evidence="4 5" key="2">
    <citation type="submission" date="2018-03" db="EMBL/GenBank/DDBJ databases">
        <title>The ancient ancestry and fast evolution of plastids.</title>
        <authorList>
            <person name="Moore K.R."/>
            <person name="Magnabosco C."/>
            <person name="Momper L."/>
            <person name="Gold D.A."/>
            <person name="Bosak T."/>
            <person name="Fournier G.P."/>
        </authorList>
    </citation>
    <scope>NUCLEOTIDE SEQUENCE [LARGE SCALE GENOMIC DNA]</scope>
    <source>
        <strain evidence="4 5">CCAP 1448/3</strain>
    </source>
</reference>
<dbReference type="Pfam" id="PF01408">
    <property type="entry name" value="GFO_IDH_MocA"/>
    <property type="match status" value="1"/>
</dbReference>
<dbReference type="Pfam" id="PF02894">
    <property type="entry name" value="GFO_IDH_MocA_C"/>
    <property type="match status" value="1"/>
</dbReference>
<dbReference type="PANTHER" id="PTHR43377">
    <property type="entry name" value="BILIVERDIN REDUCTASE A"/>
    <property type="match status" value="1"/>
</dbReference>
<dbReference type="GO" id="GO:0016740">
    <property type="term" value="F:transferase activity"/>
    <property type="evidence" value="ECO:0007669"/>
    <property type="project" value="UniProtKB-KW"/>
</dbReference>
<feature type="domain" description="Gfo/Idh/MocA-like oxidoreductase C-terminal" evidence="3">
    <location>
        <begin position="148"/>
        <end position="329"/>
    </location>
</feature>
<evidence type="ECO:0000259" key="3">
    <source>
        <dbReference type="Pfam" id="PF02894"/>
    </source>
</evidence>
<evidence type="ECO:0000313" key="5">
    <source>
        <dbReference type="Proteomes" id="UP000238762"/>
    </source>
</evidence>
<feature type="domain" description="Gfo/Idh/MocA-like oxidoreductase N-terminal" evidence="2">
    <location>
        <begin position="14"/>
        <end position="131"/>
    </location>
</feature>
<comment type="caution">
    <text evidence="4">The sequence shown here is derived from an EMBL/GenBank/DDBJ whole genome shotgun (WGS) entry which is preliminary data.</text>
</comment>
<protein>
    <submittedName>
        <fullName evidence="4">Glycosyl transferase family 2</fullName>
    </submittedName>
</protein>
<name>A0A2T1C8W5_9CYAN</name>
<dbReference type="GO" id="GO:0000166">
    <property type="term" value="F:nucleotide binding"/>
    <property type="evidence" value="ECO:0007669"/>
    <property type="project" value="InterPro"/>
</dbReference>
<dbReference type="OrthoDB" id="455005at2"/>
<proteinExistence type="inferred from homology"/>
<comment type="similarity">
    <text evidence="1">Belongs to the Gfo/Idh/MocA family.</text>
</comment>
<dbReference type="InterPro" id="IPR004104">
    <property type="entry name" value="Gfo/Idh/MocA-like_OxRdtase_C"/>
</dbReference>
<dbReference type="InterPro" id="IPR000683">
    <property type="entry name" value="Gfo/Idh/MocA-like_OxRdtase_N"/>
</dbReference>
<evidence type="ECO:0000313" key="4">
    <source>
        <dbReference type="EMBL" id="PSB04710.1"/>
    </source>
</evidence>
<gene>
    <name evidence="4" type="ORF">C7B64_02490</name>
</gene>
<dbReference type="SUPFAM" id="SSF51735">
    <property type="entry name" value="NAD(P)-binding Rossmann-fold domains"/>
    <property type="match status" value="1"/>
</dbReference>
<keyword evidence="5" id="KW-1185">Reference proteome</keyword>
<evidence type="ECO:0000256" key="1">
    <source>
        <dbReference type="ARBA" id="ARBA00010928"/>
    </source>
</evidence>
<organism evidence="4 5">
    <name type="scientific">Merismopedia glauca CCAP 1448/3</name>
    <dbReference type="NCBI Taxonomy" id="1296344"/>
    <lineage>
        <taxon>Bacteria</taxon>
        <taxon>Bacillati</taxon>
        <taxon>Cyanobacteriota</taxon>
        <taxon>Cyanophyceae</taxon>
        <taxon>Synechococcales</taxon>
        <taxon>Merismopediaceae</taxon>
        <taxon>Merismopedia</taxon>
    </lineage>
</organism>
<sequence length="331" mass="36321">MSSLSEQVNSQVLGVGLVGTGYVSKLRSETFSADERSRVVAVNGRSPEKTEEFSQNCRAKPISSAQELVARADVDLVVLANINCDRYEIGKAALNAGKHLIVEYPLALDLREAEHLMALAAERGKLLHVEHIELLGGLHQGLKENLAHIGKPFYAKYSTIAPQHPAPRKWTYNHKLFGFPLMGALSRVHRAIDLLGEVASVSCQAQYWDVDGGFYTACLCTAQLKFTSGLVAEITYGKGETFWEGVNRFEICGEQGKIVFDGDRGTLFQKAEQTDIQLGSRRGLFAKDTTMILDYLTDGTPLYVKPEASFYALKVADAARISAESGKTVFL</sequence>
<reference evidence="4 5" key="1">
    <citation type="submission" date="2018-02" db="EMBL/GenBank/DDBJ databases">
        <authorList>
            <person name="Cohen D.B."/>
            <person name="Kent A.D."/>
        </authorList>
    </citation>
    <scope>NUCLEOTIDE SEQUENCE [LARGE SCALE GENOMIC DNA]</scope>
    <source>
        <strain evidence="4 5">CCAP 1448/3</strain>
    </source>
</reference>
<dbReference type="EMBL" id="PVWJ01000008">
    <property type="protein sequence ID" value="PSB04710.1"/>
    <property type="molecule type" value="Genomic_DNA"/>
</dbReference>
<dbReference type="Gene3D" id="3.30.360.10">
    <property type="entry name" value="Dihydrodipicolinate Reductase, domain 2"/>
    <property type="match status" value="1"/>
</dbReference>
<dbReference type="RefSeq" id="WP_106287083.1">
    <property type="nucleotide sequence ID" value="NZ_CAWNTC010000163.1"/>
</dbReference>
<evidence type="ECO:0000259" key="2">
    <source>
        <dbReference type="Pfam" id="PF01408"/>
    </source>
</evidence>
<dbReference type="PANTHER" id="PTHR43377:SF10">
    <property type="entry name" value="BILIVERDIN REDUCTASE"/>
    <property type="match status" value="1"/>
</dbReference>
<accession>A0A2T1C8W5</accession>
<dbReference type="InterPro" id="IPR036291">
    <property type="entry name" value="NAD(P)-bd_dom_sf"/>
</dbReference>
<dbReference type="Gene3D" id="3.40.50.720">
    <property type="entry name" value="NAD(P)-binding Rossmann-like Domain"/>
    <property type="match status" value="1"/>
</dbReference>
<keyword evidence="4" id="KW-0808">Transferase</keyword>
<dbReference type="Proteomes" id="UP000238762">
    <property type="component" value="Unassembled WGS sequence"/>
</dbReference>